<sequence>MSSLEFPDLVYPEYLICNDQPHEILLDQWPTTTMDLAVDKNFVMQKISSSQYASTLRAAAPPFAYSIATEDLTHMNKYTLSTAIHSHHELLRPPTAFTQMRCNDQHIIFINDEFNTNVLEYNTDTHRRLIQVCPSWELCPMSNSRMYLINNNNHTNEELLFAKSIYFDIPIRDMAAVPNPNNTKSFLLFQLNSTGNIHVQPFNESIDKNEEKTWNPDPDGLLKQPPDCFRNANDYWSKKFSLLFQCPACLTYNSEPTNFTIVTPLIAMTKTSLRDFSTFQNEHKSTEKVIPAELFDCPTCACLPMLDTPGQLSRAQNWIQDWKSKLDDIQQESIDTPQSTTYNWRKIFDYDELNETNKDSELWNEIHRPWWPAQNSTEDDLVKQSLQ</sequence>
<dbReference type="EMBL" id="CAJOBP010002693">
    <property type="protein sequence ID" value="CAF4369148.1"/>
    <property type="molecule type" value="Genomic_DNA"/>
</dbReference>
<name>A0A820M883_9BILA</name>
<reference evidence="1" key="1">
    <citation type="submission" date="2021-02" db="EMBL/GenBank/DDBJ databases">
        <authorList>
            <person name="Nowell W R."/>
        </authorList>
    </citation>
    <scope>NUCLEOTIDE SEQUENCE</scope>
</reference>
<accession>A0A820M883</accession>
<dbReference type="Proteomes" id="UP000663873">
    <property type="component" value="Unassembled WGS sequence"/>
</dbReference>
<evidence type="ECO:0000313" key="2">
    <source>
        <dbReference type="Proteomes" id="UP000663873"/>
    </source>
</evidence>
<gene>
    <name evidence="1" type="ORF">UJA718_LOCUS16969</name>
</gene>
<dbReference type="AlphaFoldDB" id="A0A820M883"/>
<proteinExistence type="predicted"/>
<evidence type="ECO:0000313" key="1">
    <source>
        <dbReference type="EMBL" id="CAF4369148.1"/>
    </source>
</evidence>
<comment type="caution">
    <text evidence="1">The sequence shown here is derived from an EMBL/GenBank/DDBJ whole genome shotgun (WGS) entry which is preliminary data.</text>
</comment>
<protein>
    <submittedName>
        <fullName evidence="1">Uncharacterized protein</fullName>
    </submittedName>
</protein>
<organism evidence="1 2">
    <name type="scientific">Rotaria socialis</name>
    <dbReference type="NCBI Taxonomy" id="392032"/>
    <lineage>
        <taxon>Eukaryota</taxon>
        <taxon>Metazoa</taxon>
        <taxon>Spiralia</taxon>
        <taxon>Gnathifera</taxon>
        <taxon>Rotifera</taxon>
        <taxon>Eurotatoria</taxon>
        <taxon>Bdelloidea</taxon>
        <taxon>Philodinida</taxon>
        <taxon>Philodinidae</taxon>
        <taxon>Rotaria</taxon>
    </lineage>
</organism>
<keyword evidence="2" id="KW-1185">Reference proteome</keyword>